<dbReference type="PANTHER" id="PTHR45625">
    <property type="entry name" value="PEPTIDYL-PROLYL CIS-TRANS ISOMERASE-RELATED"/>
    <property type="match status" value="1"/>
</dbReference>
<dbReference type="SUPFAM" id="SSF50978">
    <property type="entry name" value="WD40 repeat-like"/>
    <property type="match status" value="1"/>
</dbReference>
<dbReference type="SMART" id="SM00320">
    <property type="entry name" value="WD40"/>
    <property type="match status" value="4"/>
</dbReference>
<reference evidence="9" key="1">
    <citation type="journal article" date="2024" name="Gigascience">
        <title>Chromosome-level genome of the poultry shaft louse Menopon gallinae provides insight into the host-switching and adaptive evolution of parasitic lice.</title>
        <authorList>
            <person name="Xu Y."/>
            <person name="Ma L."/>
            <person name="Liu S."/>
            <person name="Liang Y."/>
            <person name="Liu Q."/>
            <person name="He Z."/>
            <person name="Tian L."/>
            <person name="Duan Y."/>
            <person name="Cai W."/>
            <person name="Li H."/>
            <person name="Song F."/>
        </authorList>
    </citation>
    <scope>NUCLEOTIDE SEQUENCE</scope>
    <source>
        <strain evidence="9">Cailab_2023a</strain>
    </source>
</reference>
<dbReference type="EMBL" id="JARGDH010000004">
    <property type="protein sequence ID" value="KAL0271306.1"/>
    <property type="molecule type" value="Genomic_DNA"/>
</dbReference>
<feature type="compositionally biased region" description="Acidic residues" evidence="7">
    <location>
        <begin position="12"/>
        <end position="22"/>
    </location>
</feature>
<dbReference type="InterPro" id="IPR001680">
    <property type="entry name" value="WD40_rpt"/>
</dbReference>
<dbReference type="InterPro" id="IPR015943">
    <property type="entry name" value="WD40/YVTN_repeat-like_dom_sf"/>
</dbReference>
<keyword evidence="3" id="KW-0853">WD repeat</keyword>
<evidence type="ECO:0000256" key="5">
    <source>
        <dbReference type="ARBA" id="ARBA00023110"/>
    </source>
</evidence>
<dbReference type="Gene3D" id="2.40.100.10">
    <property type="entry name" value="Cyclophilin-like"/>
    <property type="match status" value="1"/>
</dbReference>
<proteinExistence type="predicted"/>
<dbReference type="Pfam" id="PF00400">
    <property type="entry name" value="WD40"/>
    <property type="match status" value="2"/>
</dbReference>
<dbReference type="InterPro" id="IPR036322">
    <property type="entry name" value="WD40_repeat_dom_sf"/>
</dbReference>
<sequence length="622" mass="70963">MSEKGTKRKQDEDESSDSDSDEWVGPMPSEAAAPTQEKKRKILEYEDLYLNNLPCSESYERSYMHRDTITHILSTKTGFIITASSDGHVKFWKKMDTGIEFVKHFQSHLGPINDMVGNCNGLFMCTISMDKAAKIFDVVNFDMINMIKLNFTPYRAAWTHSPREPIFTIAISDMDSSKIYIFDSKSTNTPLHVLERIHMKPVIVLKYNYIYETVLSADKSGMLEYWGTAKADFKIPKCVKFDSKLDTDLFEFAKNKTYPTDLCFSPDGSKFATISLDRKVRVFKFLTGKLILVLDEALSRFTELQQNKQQLPNMEFGRRMACERDLEKSELINLMNILFDESGYFILYGTMLGVKMINIFTKRCVKILGKSENLRPLKLALFQGHGRKNKAAVTVELEASDNPTLDAVKADPSLFCTAYKKNRFYMFTRRPPDDNKNSEIDRDVFNERPSKEDMIAATESSGLPRIYETVILHTEKGDIHIKLFVKEAPKACENFCVHSKEGYFNGHIFHRVIKGFMIQTGDPTGTGTGGESIWGGEFEDEFHPKIKHDRPYTLSMANAGPNTNGSQFFITVIPAPWLDNKHTVFGRVVRGMEVVQNISNVKTNPKTNKPYDDIRIVSITLK</sequence>
<dbReference type="PROSITE" id="PS50072">
    <property type="entry name" value="CSA_PPIASE_2"/>
    <property type="match status" value="1"/>
</dbReference>
<dbReference type="EC" id="5.2.1.8" evidence="2"/>
<feature type="domain" description="PPIase cyclophilin-type" evidence="8">
    <location>
        <begin position="466"/>
        <end position="621"/>
    </location>
</feature>
<evidence type="ECO:0000256" key="6">
    <source>
        <dbReference type="ARBA" id="ARBA00023235"/>
    </source>
</evidence>
<accession>A0AAW2HND1</accession>
<evidence type="ECO:0000256" key="2">
    <source>
        <dbReference type="ARBA" id="ARBA00013194"/>
    </source>
</evidence>
<dbReference type="AlphaFoldDB" id="A0AAW2HND1"/>
<comment type="caution">
    <text evidence="9">The sequence shown here is derived from an EMBL/GenBank/DDBJ whole genome shotgun (WGS) entry which is preliminary data.</text>
</comment>
<dbReference type="GO" id="GO:0005634">
    <property type="term" value="C:nucleus"/>
    <property type="evidence" value="ECO:0007669"/>
    <property type="project" value="UniProtKB-ARBA"/>
</dbReference>
<organism evidence="9">
    <name type="scientific">Menopon gallinae</name>
    <name type="common">poultry shaft louse</name>
    <dbReference type="NCBI Taxonomy" id="328185"/>
    <lineage>
        <taxon>Eukaryota</taxon>
        <taxon>Metazoa</taxon>
        <taxon>Ecdysozoa</taxon>
        <taxon>Arthropoda</taxon>
        <taxon>Hexapoda</taxon>
        <taxon>Insecta</taxon>
        <taxon>Pterygota</taxon>
        <taxon>Neoptera</taxon>
        <taxon>Paraneoptera</taxon>
        <taxon>Psocodea</taxon>
        <taxon>Troctomorpha</taxon>
        <taxon>Phthiraptera</taxon>
        <taxon>Amblycera</taxon>
        <taxon>Menoponidae</taxon>
        <taxon>Menopon</taxon>
    </lineage>
</organism>
<evidence type="ECO:0000256" key="7">
    <source>
        <dbReference type="SAM" id="MobiDB-lite"/>
    </source>
</evidence>
<protein>
    <recommendedName>
        <fullName evidence="2">peptidylprolyl isomerase</fullName>
        <ecNumber evidence="2">5.2.1.8</ecNumber>
    </recommendedName>
</protein>
<dbReference type="InterPro" id="IPR044666">
    <property type="entry name" value="Cyclophilin_A-like"/>
</dbReference>
<dbReference type="Pfam" id="PF00160">
    <property type="entry name" value="Pro_isomerase"/>
    <property type="match status" value="1"/>
</dbReference>
<keyword evidence="6" id="KW-0413">Isomerase</keyword>
<feature type="region of interest" description="Disordered" evidence="7">
    <location>
        <begin position="1"/>
        <end position="37"/>
    </location>
</feature>
<dbReference type="SUPFAM" id="SSF50891">
    <property type="entry name" value="Cyclophilin-like"/>
    <property type="match status" value="1"/>
</dbReference>
<evidence type="ECO:0000256" key="1">
    <source>
        <dbReference type="ARBA" id="ARBA00000971"/>
    </source>
</evidence>
<dbReference type="Gene3D" id="2.130.10.10">
    <property type="entry name" value="YVTN repeat-like/Quinoprotein amine dehydrogenase"/>
    <property type="match status" value="2"/>
</dbReference>
<keyword evidence="4" id="KW-0677">Repeat</keyword>
<comment type="catalytic activity">
    <reaction evidence="1">
        <text>[protein]-peptidylproline (omega=180) = [protein]-peptidylproline (omega=0)</text>
        <dbReference type="Rhea" id="RHEA:16237"/>
        <dbReference type="Rhea" id="RHEA-COMP:10747"/>
        <dbReference type="Rhea" id="RHEA-COMP:10748"/>
        <dbReference type="ChEBI" id="CHEBI:83833"/>
        <dbReference type="ChEBI" id="CHEBI:83834"/>
        <dbReference type="EC" id="5.2.1.8"/>
    </reaction>
</comment>
<gene>
    <name evidence="9" type="ORF">PYX00_008439</name>
</gene>
<dbReference type="EMBL" id="JARGDH010000004">
    <property type="protein sequence ID" value="KAL0271305.1"/>
    <property type="molecule type" value="Genomic_DNA"/>
</dbReference>
<evidence type="ECO:0000256" key="3">
    <source>
        <dbReference type="ARBA" id="ARBA00022574"/>
    </source>
</evidence>
<evidence type="ECO:0000313" key="9">
    <source>
        <dbReference type="EMBL" id="KAL0271306.1"/>
    </source>
</evidence>
<dbReference type="InterPro" id="IPR029000">
    <property type="entry name" value="Cyclophilin-like_dom_sf"/>
</dbReference>
<feature type="compositionally biased region" description="Basic and acidic residues" evidence="7">
    <location>
        <begin position="1"/>
        <end position="11"/>
    </location>
</feature>
<evidence type="ECO:0000256" key="4">
    <source>
        <dbReference type="ARBA" id="ARBA00022737"/>
    </source>
</evidence>
<dbReference type="GO" id="GO:0003755">
    <property type="term" value="F:peptidyl-prolyl cis-trans isomerase activity"/>
    <property type="evidence" value="ECO:0007669"/>
    <property type="project" value="UniProtKB-KW"/>
</dbReference>
<name>A0AAW2HND1_9NEOP</name>
<keyword evidence="5" id="KW-0697">Rotamase</keyword>
<dbReference type="PANTHER" id="PTHR45625:SF4">
    <property type="entry name" value="PEPTIDYLPROLYL ISOMERASE DOMAIN AND WD REPEAT-CONTAINING PROTEIN 1"/>
    <property type="match status" value="1"/>
</dbReference>
<evidence type="ECO:0000259" key="8">
    <source>
        <dbReference type="PROSITE" id="PS50072"/>
    </source>
</evidence>
<dbReference type="FunFam" id="2.40.100.10:FF:000003">
    <property type="entry name" value="Peptidylprolyl isomerase domain and WD repeat-containing 1"/>
    <property type="match status" value="1"/>
</dbReference>
<dbReference type="PRINTS" id="PR00153">
    <property type="entry name" value="CSAPPISMRASE"/>
</dbReference>
<dbReference type="InterPro" id="IPR002130">
    <property type="entry name" value="Cyclophilin-type_PPIase_dom"/>
</dbReference>